<accession>A0ABP7MBG2</accession>
<feature type="domain" description="Aldehyde dehydrogenase" evidence="7">
    <location>
        <begin position="27"/>
        <end position="452"/>
    </location>
</feature>
<evidence type="ECO:0000259" key="7">
    <source>
        <dbReference type="Pfam" id="PF00171"/>
    </source>
</evidence>
<dbReference type="PROSITE" id="PS00687">
    <property type="entry name" value="ALDEHYDE_DEHYDR_GLU"/>
    <property type="match status" value="1"/>
</dbReference>
<feature type="active site" evidence="5">
    <location>
        <position position="227"/>
    </location>
</feature>
<dbReference type="EMBL" id="BAABDH010000003">
    <property type="protein sequence ID" value="GAA3919276.1"/>
    <property type="molecule type" value="Genomic_DNA"/>
</dbReference>
<evidence type="ECO:0000256" key="5">
    <source>
        <dbReference type="PROSITE-ProRule" id="PRU10007"/>
    </source>
</evidence>
<gene>
    <name evidence="8" type="ORF">GCM10022406_02230</name>
</gene>
<evidence type="ECO:0000256" key="6">
    <source>
        <dbReference type="RuleBase" id="RU003345"/>
    </source>
</evidence>
<sequence>MPHAMSPSPSAPAAPVTAPTLQATFDRLKTRSEALRQEGWEPRAARLQKLASWLATHQARIQQALYADFRKPAAEVDLSEIYTSQIELKHTLQHLKKWTSRRRVPTPLSLLGARGWVQPEPKGVVLIIAPWNYPFYLAIDPLISALAAGNCCILKPSEMTPATSRLLRQLVEETFDASEVVVCEGDKEVSTALLTLPFDHIFFTGSPEVGKVVMRAAAEHLTSVTLELGGKSPVVVDETANLRDAAEKIVWGKCLNAGQTCVAPDYLLVQEQVRDELVREIRSATRRLHDPKGEGVQQSDSFARIVNSRHFQRLSRLLEEGQRRGGTLEMGGIVDSSECFIEPTLIDGVPADAGLWQEEIFGPILPMRTYRTLPEAVAFVNGRARPLALYLFSRSAENRRYILQHAPSGGAAINDTIVHLMHPELPFGGLGNSGMGRCHGRYGFDAFSNLKGVLQQRIGKTSVKLLYPPYTPAVKRMIELVMKWF</sequence>
<evidence type="ECO:0000256" key="4">
    <source>
        <dbReference type="PIRNR" id="PIRNR036492"/>
    </source>
</evidence>
<keyword evidence="2 4" id="KW-0560">Oxidoreductase</keyword>
<evidence type="ECO:0000313" key="9">
    <source>
        <dbReference type="Proteomes" id="UP001499909"/>
    </source>
</evidence>
<dbReference type="Gene3D" id="3.40.309.10">
    <property type="entry name" value="Aldehyde Dehydrogenase, Chain A, domain 2"/>
    <property type="match status" value="1"/>
</dbReference>
<keyword evidence="3" id="KW-0520">NAD</keyword>
<dbReference type="Proteomes" id="UP001499909">
    <property type="component" value="Unassembled WGS sequence"/>
</dbReference>
<evidence type="ECO:0000256" key="2">
    <source>
        <dbReference type="ARBA" id="ARBA00023002"/>
    </source>
</evidence>
<organism evidence="8 9">
    <name type="scientific">Hymenobacter algoricola</name>
    <dbReference type="NCBI Taxonomy" id="486267"/>
    <lineage>
        <taxon>Bacteria</taxon>
        <taxon>Pseudomonadati</taxon>
        <taxon>Bacteroidota</taxon>
        <taxon>Cytophagia</taxon>
        <taxon>Cytophagales</taxon>
        <taxon>Hymenobacteraceae</taxon>
        <taxon>Hymenobacter</taxon>
    </lineage>
</organism>
<dbReference type="InterPro" id="IPR016161">
    <property type="entry name" value="Ald_DH/histidinol_DH"/>
</dbReference>
<evidence type="ECO:0000256" key="3">
    <source>
        <dbReference type="ARBA" id="ARBA00023027"/>
    </source>
</evidence>
<dbReference type="InterPro" id="IPR029510">
    <property type="entry name" value="Ald_DH_CS_GLU"/>
</dbReference>
<comment type="caution">
    <text evidence="8">The sequence shown here is derived from an EMBL/GenBank/DDBJ whole genome shotgun (WGS) entry which is preliminary data.</text>
</comment>
<dbReference type="PANTHER" id="PTHR43570">
    <property type="entry name" value="ALDEHYDE DEHYDROGENASE"/>
    <property type="match status" value="1"/>
</dbReference>
<dbReference type="Gene3D" id="3.40.605.10">
    <property type="entry name" value="Aldehyde Dehydrogenase, Chain A, domain 1"/>
    <property type="match status" value="1"/>
</dbReference>
<evidence type="ECO:0000313" key="8">
    <source>
        <dbReference type="EMBL" id="GAA3919276.1"/>
    </source>
</evidence>
<proteinExistence type="inferred from homology"/>
<comment type="similarity">
    <text evidence="1 4 6">Belongs to the aldehyde dehydrogenase family.</text>
</comment>
<dbReference type="PIRSF" id="PIRSF036492">
    <property type="entry name" value="ALDH"/>
    <property type="match status" value="1"/>
</dbReference>
<name>A0ABP7MBG2_9BACT</name>
<dbReference type="InterPro" id="IPR016162">
    <property type="entry name" value="Ald_DH_N"/>
</dbReference>
<dbReference type="Pfam" id="PF00171">
    <property type="entry name" value="Aldedh"/>
    <property type="match status" value="1"/>
</dbReference>
<dbReference type="InterPro" id="IPR015590">
    <property type="entry name" value="Aldehyde_DH_dom"/>
</dbReference>
<evidence type="ECO:0000256" key="1">
    <source>
        <dbReference type="ARBA" id="ARBA00009986"/>
    </source>
</evidence>
<dbReference type="SUPFAM" id="SSF53720">
    <property type="entry name" value="ALDH-like"/>
    <property type="match status" value="1"/>
</dbReference>
<dbReference type="InterPro" id="IPR012394">
    <property type="entry name" value="Aldehyde_DH_NAD(P)"/>
</dbReference>
<dbReference type="InterPro" id="IPR016163">
    <property type="entry name" value="Ald_DH_C"/>
</dbReference>
<keyword evidence="9" id="KW-1185">Reference proteome</keyword>
<dbReference type="PANTHER" id="PTHR43570:SF20">
    <property type="entry name" value="ALDEHYDE DEHYDROGENASE ALDX-RELATED"/>
    <property type="match status" value="1"/>
</dbReference>
<protein>
    <recommendedName>
        <fullName evidence="4">Aldehyde dehydrogenase</fullName>
    </recommendedName>
</protein>
<reference evidence="9" key="1">
    <citation type="journal article" date="2019" name="Int. J. Syst. Evol. Microbiol.">
        <title>The Global Catalogue of Microorganisms (GCM) 10K type strain sequencing project: providing services to taxonomists for standard genome sequencing and annotation.</title>
        <authorList>
            <consortium name="The Broad Institute Genomics Platform"/>
            <consortium name="The Broad Institute Genome Sequencing Center for Infectious Disease"/>
            <person name="Wu L."/>
            <person name="Ma J."/>
        </authorList>
    </citation>
    <scope>NUCLEOTIDE SEQUENCE [LARGE SCALE GENOMIC DNA]</scope>
    <source>
        <strain evidence="9">JCM 17214</strain>
    </source>
</reference>